<dbReference type="KEGG" id="tog:HNI00_11220"/>
<protein>
    <recommendedName>
        <fullName evidence="2">histidine kinase</fullName>
        <ecNumber evidence="2">2.7.13.3</ecNumber>
    </recommendedName>
</protein>
<dbReference type="SUPFAM" id="SSF55874">
    <property type="entry name" value="ATPase domain of HSP90 chaperone/DNA topoisomerase II/histidine kinase"/>
    <property type="match status" value="1"/>
</dbReference>
<dbReference type="EMBL" id="CP053540">
    <property type="protein sequence ID" value="WOB43657.1"/>
    <property type="molecule type" value="Genomic_DNA"/>
</dbReference>
<dbReference type="Gene3D" id="3.40.50.2300">
    <property type="match status" value="1"/>
</dbReference>
<dbReference type="InterPro" id="IPR011006">
    <property type="entry name" value="CheY-like_superfamily"/>
</dbReference>
<dbReference type="Pfam" id="PF00072">
    <property type="entry name" value="Response_reg"/>
    <property type="match status" value="1"/>
</dbReference>
<evidence type="ECO:0000256" key="5">
    <source>
        <dbReference type="ARBA" id="ARBA00023012"/>
    </source>
</evidence>
<feature type="modified residue" description="4-aspartylphosphate" evidence="6">
    <location>
        <position position="68"/>
    </location>
</feature>
<evidence type="ECO:0000256" key="6">
    <source>
        <dbReference type="PROSITE-ProRule" id="PRU00169"/>
    </source>
</evidence>
<comment type="catalytic activity">
    <reaction evidence="1">
        <text>ATP + protein L-histidine = ADP + protein N-phospho-L-histidine.</text>
        <dbReference type="EC" id="2.7.13.3"/>
    </reaction>
</comment>
<gene>
    <name evidence="9" type="ORF">HNI00_11220</name>
</gene>
<dbReference type="InterPro" id="IPR005467">
    <property type="entry name" value="His_kinase_dom"/>
</dbReference>
<dbReference type="SMART" id="SM00448">
    <property type="entry name" value="REC"/>
    <property type="match status" value="1"/>
</dbReference>
<evidence type="ECO:0000259" key="7">
    <source>
        <dbReference type="PROSITE" id="PS50109"/>
    </source>
</evidence>
<dbReference type="PANTHER" id="PTHR43065">
    <property type="entry name" value="SENSOR HISTIDINE KINASE"/>
    <property type="match status" value="1"/>
</dbReference>
<reference evidence="9" key="1">
    <citation type="submission" date="2020-05" db="EMBL/GenBank/DDBJ databases">
        <authorList>
            <person name="Zhu T."/>
            <person name="Keshari N."/>
            <person name="Lu X."/>
        </authorList>
    </citation>
    <scope>NUCLEOTIDE SEQUENCE</scope>
    <source>
        <strain evidence="9">NK1-22</strain>
    </source>
</reference>
<dbReference type="SUPFAM" id="SSF52172">
    <property type="entry name" value="CheY-like"/>
    <property type="match status" value="1"/>
</dbReference>
<organism evidence="9">
    <name type="scientific">Thermoleptolyngbya oregonensis NK1-22</name>
    <dbReference type="NCBI Taxonomy" id="2547457"/>
    <lineage>
        <taxon>Bacteria</taxon>
        <taxon>Bacillati</taxon>
        <taxon>Cyanobacteriota</taxon>
        <taxon>Cyanophyceae</taxon>
        <taxon>Oculatellales</taxon>
        <taxon>Oculatellaceae</taxon>
        <taxon>Thermoleptolyngbya</taxon>
    </lineage>
</organism>
<feature type="domain" description="Response regulatory" evidence="8">
    <location>
        <begin position="19"/>
        <end position="135"/>
    </location>
</feature>
<dbReference type="CDD" id="cd00082">
    <property type="entry name" value="HisKA"/>
    <property type="match status" value="1"/>
</dbReference>
<keyword evidence="3 6" id="KW-0597">Phosphoprotein</keyword>
<dbReference type="GO" id="GO:0000155">
    <property type="term" value="F:phosphorelay sensor kinase activity"/>
    <property type="evidence" value="ECO:0007669"/>
    <property type="project" value="InterPro"/>
</dbReference>
<dbReference type="InterPro" id="IPR036890">
    <property type="entry name" value="HATPase_C_sf"/>
</dbReference>
<sequence>MEKESLSVPSTQEAEGSDTLLIVDDTPANLGVLSDFLSDLGFRVLIAQSGESALKKAEYALPDLILLDVMMPGIDGFETCRRLKLGEKTKDIPVIFMTALSDTNNKVKGFSLGAVDYLTKPIQYEEMLMRINLHLRLKKLTAQLHEQNVQLQKVSSLGQLVAHVAHEVNNPVGFISGNLHYAEDYVKHLFDHVSLYQQQFPDPPEVILSHQDVIDLDYLYQDLPKMLSSMRLGIERIRDIMSSLRIFLRVNEVEKKPVDLHEGIDSTLAILQHRLKAIAPNSKIQITKDYGNLPLVNCYGGQLNQVFMNLLSNAIDALEEKLQSVPKTASQQAPTIQHSPMIRIQTQVLPNQQVQISIADNGNGIEAEVQQRLFDPFFTTKPSGKGTGLGLSISHQIVVEKHGGQLYCRSQPGQGTEWVIEIPV</sequence>
<dbReference type="SMART" id="SM00387">
    <property type="entry name" value="HATPase_c"/>
    <property type="match status" value="1"/>
</dbReference>
<dbReference type="Pfam" id="PF02518">
    <property type="entry name" value="HATPase_c"/>
    <property type="match status" value="1"/>
</dbReference>
<dbReference type="InterPro" id="IPR003594">
    <property type="entry name" value="HATPase_dom"/>
</dbReference>
<evidence type="ECO:0000256" key="2">
    <source>
        <dbReference type="ARBA" id="ARBA00012438"/>
    </source>
</evidence>
<dbReference type="SUPFAM" id="SSF47384">
    <property type="entry name" value="Homodimeric domain of signal transducing histidine kinase"/>
    <property type="match status" value="1"/>
</dbReference>
<name>A0AA96YNV2_9CYAN</name>
<dbReference type="Gene3D" id="1.10.287.130">
    <property type="match status" value="1"/>
</dbReference>
<keyword evidence="5" id="KW-0902">Two-component regulatory system</keyword>
<dbReference type="InterPro" id="IPR003661">
    <property type="entry name" value="HisK_dim/P_dom"/>
</dbReference>
<evidence type="ECO:0000256" key="3">
    <source>
        <dbReference type="ARBA" id="ARBA00022553"/>
    </source>
</evidence>
<dbReference type="PROSITE" id="PS50110">
    <property type="entry name" value="RESPONSE_REGULATORY"/>
    <property type="match status" value="1"/>
</dbReference>
<evidence type="ECO:0000259" key="8">
    <source>
        <dbReference type="PROSITE" id="PS50110"/>
    </source>
</evidence>
<feature type="domain" description="Histidine kinase" evidence="7">
    <location>
        <begin position="163"/>
        <end position="424"/>
    </location>
</feature>
<keyword evidence="4 9" id="KW-0418">Kinase</keyword>
<evidence type="ECO:0000256" key="4">
    <source>
        <dbReference type="ARBA" id="ARBA00022777"/>
    </source>
</evidence>
<evidence type="ECO:0000256" key="1">
    <source>
        <dbReference type="ARBA" id="ARBA00000085"/>
    </source>
</evidence>
<dbReference type="AlphaFoldDB" id="A0AA96YNV2"/>
<dbReference type="CDD" id="cd19920">
    <property type="entry name" value="REC_PA4781-like"/>
    <property type="match status" value="1"/>
</dbReference>
<dbReference type="PRINTS" id="PR00344">
    <property type="entry name" value="BCTRLSENSOR"/>
</dbReference>
<accession>A0AA96YNV2</accession>
<evidence type="ECO:0000313" key="9">
    <source>
        <dbReference type="EMBL" id="WOB43657.1"/>
    </source>
</evidence>
<dbReference type="PANTHER" id="PTHR43065:SF50">
    <property type="entry name" value="HISTIDINE KINASE"/>
    <property type="match status" value="1"/>
</dbReference>
<keyword evidence="4 9" id="KW-0808">Transferase</keyword>
<dbReference type="InterPro" id="IPR036097">
    <property type="entry name" value="HisK_dim/P_sf"/>
</dbReference>
<dbReference type="PROSITE" id="PS50109">
    <property type="entry name" value="HIS_KIN"/>
    <property type="match status" value="1"/>
</dbReference>
<dbReference type="RefSeq" id="WP_420156261.1">
    <property type="nucleotide sequence ID" value="NZ_CP053540.1"/>
</dbReference>
<proteinExistence type="predicted"/>
<dbReference type="InterPro" id="IPR004358">
    <property type="entry name" value="Sig_transdc_His_kin-like_C"/>
</dbReference>
<dbReference type="EC" id="2.7.13.3" evidence="2"/>
<dbReference type="Gene3D" id="3.30.565.10">
    <property type="entry name" value="Histidine kinase-like ATPase, C-terminal domain"/>
    <property type="match status" value="1"/>
</dbReference>
<dbReference type="InterPro" id="IPR001789">
    <property type="entry name" value="Sig_transdc_resp-reg_receiver"/>
</dbReference>